<dbReference type="InterPro" id="IPR026444">
    <property type="entry name" value="Secre_tail"/>
</dbReference>
<protein>
    <submittedName>
        <fullName evidence="6">HYR domain-containing protein</fullName>
    </submittedName>
</protein>
<keyword evidence="2" id="KW-0677">Repeat</keyword>
<dbReference type="Gene3D" id="2.60.120.200">
    <property type="match status" value="1"/>
</dbReference>
<dbReference type="PANTHER" id="PTHR46343">
    <property type="entry name" value="HYR DOMAIN-CONTAINING PROTEIN"/>
    <property type="match status" value="1"/>
</dbReference>
<dbReference type="NCBIfam" id="TIGR04183">
    <property type="entry name" value="Por_Secre_tail"/>
    <property type="match status" value="1"/>
</dbReference>
<dbReference type="Pfam" id="PF13385">
    <property type="entry name" value="Laminin_G_3"/>
    <property type="match status" value="1"/>
</dbReference>
<dbReference type="SUPFAM" id="SSF49373">
    <property type="entry name" value="Invasin/intimin cell-adhesion fragments"/>
    <property type="match status" value="4"/>
</dbReference>
<dbReference type="InterPro" id="IPR003343">
    <property type="entry name" value="Big_2"/>
</dbReference>
<dbReference type="InterPro" id="IPR008964">
    <property type="entry name" value="Invasin/intimin_cell_adhesion"/>
</dbReference>
<sequence>MQKILVMKKLLFILLSLFAFTINAQKAVDFNGNNWVQTDPIVSLNDFTIEFDVRIEGSGTGSNYQRFLSTFNNGMSIAVDPLSGNNIRIYSADFLPSWTNTSTSLIFNTWYHMAWVKQGTQILLYIDGTQVWATGCTGSPLNASAWYLGANQNNFSENANCSIDNFRIWNDVRTPTEISDNYQTCISAAEANLIVMYDFEEGSGTTTSDIATTDGSQNGTLVNSPQWSLEGFSCNKTRTLAAGDIAIIGINSDNFSASVKDDFTFITLSDIPEGEVVYFTADGWGGSSWAASNGGGHYSWTAPAGGAGCGTVVHVYMTATLNTLASSTGTITGPYSGLPSTNYLQFNNGDQILMYQASSAGDMNPTFITAITSSSDNTNYNASTSWNNTDNNASGYSVLPSGLTNGVNCVSLYPNPSTTNSGLDNSKYTGTLTGTSTALRAAINDYTNWSGNDATPYDISPGVFSPSVTCLIPPVLVTSIAVQGQGGATNVLSGSSLQMLATVLPANATDGSVTWSVTNGTGTATINPSTGMLTGGSPGTVTVFATSNDGSGIQGSTVITVDPVLVTSMGVQGQGGASNVLSGSSLQMLATVLPANATDGSVTWSVTNGTGTATINPSTGMLTGGSPGTVTVFATSNDGSGIQGSTVITVDPVLVTSMGVQGQGGASNVLSGSSLQMLATVLPANATDGSVTWSVTNGTGTATINPSTGMLTGGSPGTVTVFATSNDGSGIQGSTVITVDPVLVTSMGVQGQGGATNVLSGSSLQMLATVLPANATDGSVTWSVTNGTGTATINPSTGMLTGGSPGTVTVFATSNDGSGIQGSTVITVNTLANLVISEIMYNGPEAGTDTTEFIEIYNNDVAAVDLTNYSLVGGNYTFPSVTLNPGEFYVVAINSVAFNNVFGFIPDGVFTGGLSNGGEFVTLKDALGNLVDSVNYDDASPWPSGVAAGEPDGGGSSIVLCDVNSDNNDGVNWNASVAGTGVIINSFEVKASPGVENFCCSMDVTPPTITCADTDTLYAGAGGCGVASSFVNVYYIPLSQMTFDGTGGPGCNPSLDVYSCGSDMTFTWTSLETASPLSVDIEFYQSYYNEGANSPTTFNGTPNNDYITADFSCVNNIINYSLNPTGYIVGGSNTLTISPSTDCIVLDENPDLSWDPNSYAKVTVVYGGGSVLTMPVVTDNCTVDTVYNDAPSILPVGTTNVTWTAMDANGNSNTCMQQVVVIDTIAPMITCPTDITLAADNGTCGFDVSTSFENVYYISLADISSDGVNGPDCNGTGNDAYSCDSVELSISWNSLETINPSNVQVEFYQSYYDVGGISSTTFNSIPNNDYVSTDGMCSNQVVNYNLDPSGYAVGGSNTLTIIPTINCIVLDENPDPSWAPQSYAKVTVSYGIGAASAADNCAIDTIYNDAPSVLPVGTTTVTWTATDVNGNSSTCDQQVTIEDLEAPTAVCQNINAYIDGSGNATIVASDLDGGSTDNCSGITFGASLTTFTCSDLGPNNVTLTVTDGNGNIDTCVSVVTVMDTIAPTISCPSDIIACVGDVVNFTAPAGADNCSQTVAQTDATGLASGMVFPTGVTTIEYTSTDGSGNTAVCSFNVTVSTIDISVTNTSPTLSANQTGASYQWLDCDNGNAIIPTEIGQTFTATVNGNYAVEITVGSCVDTSACENITGVGIKEAATNVVSIYPNPTNGLFTISLANTSQAVSYTITTLEGRIVEQANNVTANNIEVDLTNESKGIYFLVVKENNTSKTYKVIKQ</sequence>
<dbReference type="Pfam" id="PF18962">
    <property type="entry name" value="Por_Secre_tail"/>
    <property type="match status" value="1"/>
</dbReference>
<name>A0A5C6RQN3_9FLAO</name>
<evidence type="ECO:0000313" key="6">
    <source>
        <dbReference type="EMBL" id="TXB64319.1"/>
    </source>
</evidence>
<feature type="domain" description="HYR" evidence="4">
    <location>
        <begin position="1522"/>
        <end position="1601"/>
    </location>
</feature>
<dbReference type="PROSITE" id="PS51841">
    <property type="entry name" value="LTD"/>
    <property type="match status" value="1"/>
</dbReference>
<dbReference type="OrthoDB" id="9805017at2"/>
<dbReference type="Gene3D" id="2.60.40.1080">
    <property type="match status" value="4"/>
</dbReference>
<keyword evidence="1 3" id="KW-0732">Signal</keyword>
<dbReference type="Pfam" id="PF02494">
    <property type="entry name" value="HYR"/>
    <property type="match status" value="3"/>
</dbReference>
<dbReference type="Pfam" id="PF00932">
    <property type="entry name" value="LTD"/>
    <property type="match status" value="1"/>
</dbReference>
<dbReference type="InterPro" id="IPR036415">
    <property type="entry name" value="Lamin_tail_dom_sf"/>
</dbReference>
<keyword evidence="7" id="KW-1185">Reference proteome</keyword>
<evidence type="ECO:0000256" key="3">
    <source>
        <dbReference type="SAM" id="SignalP"/>
    </source>
</evidence>
<dbReference type="EMBL" id="VOOS01000005">
    <property type="protein sequence ID" value="TXB64319.1"/>
    <property type="molecule type" value="Genomic_DNA"/>
</dbReference>
<dbReference type="SUPFAM" id="SSF49899">
    <property type="entry name" value="Concanavalin A-like lectins/glucanases"/>
    <property type="match status" value="1"/>
</dbReference>
<evidence type="ECO:0000313" key="7">
    <source>
        <dbReference type="Proteomes" id="UP000321721"/>
    </source>
</evidence>
<feature type="domain" description="LTD" evidence="5">
    <location>
        <begin position="822"/>
        <end position="938"/>
    </location>
</feature>
<dbReference type="SMART" id="SM00635">
    <property type="entry name" value="BID_2"/>
    <property type="match status" value="4"/>
</dbReference>
<dbReference type="GO" id="GO:0004553">
    <property type="term" value="F:hydrolase activity, hydrolyzing O-glycosyl compounds"/>
    <property type="evidence" value="ECO:0007669"/>
    <property type="project" value="UniProtKB-ARBA"/>
</dbReference>
<dbReference type="GO" id="GO:0005975">
    <property type="term" value="P:carbohydrate metabolic process"/>
    <property type="evidence" value="ECO:0007669"/>
    <property type="project" value="UniProtKB-ARBA"/>
</dbReference>
<dbReference type="PROSITE" id="PS50825">
    <property type="entry name" value="HYR"/>
    <property type="match status" value="1"/>
</dbReference>
<evidence type="ECO:0000256" key="2">
    <source>
        <dbReference type="ARBA" id="ARBA00022737"/>
    </source>
</evidence>
<accession>A0A5C6RQN3</accession>
<dbReference type="InterPro" id="IPR001322">
    <property type="entry name" value="Lamin_tail_dom"/>
</dbReference>
<dbReference type="Proteomes" id="UP000321721">
    <property type="component" value="Unassembled WGS sequence"/>
</dbReference>
<evidence type="ECO:0000259" key="5">
    <source>
        <dbReference type="PROSITE" id="PS51841"/>
    </source>
</evidence>
<feature type="chain" id="PRO_5022751574" evidence="3">
    <location>
        <begin position="25"/>
        <end position="1756"/>
    </location>
</feature>
<proteinExistence type="predicted"/>
<feature type="signal peptide" evidence="3">
    <location>
        <begin position="1"/>
        <end position="24"/>
    </location>
</feature>
<comment type="caution">
    <text evidence="6">The sequence shown here is derived from an EMBL/GenBank/DDBJ whole genome shotgun (WGS) entry which is preliminary data.</text>
</comment>
<organism evidence="6 7">
    <name type="scientific">Vicingus serpentipes</name>
    <dbReference type="NCBI Taxonomy" id="1926625"/>
    <lineage>
        <taxon>Bacteria</taxon>
        <taxon>Pseudomonadati</taxon>
        <taxon>Bacteroidota</taxon>
        <taxon>Flavobacteriia</taxon>
        <taxon>Flavobacteriales</taxon>
        <taxon>Vicingaceae</taxon>
        <taxon>Vicingus</taxon>
    </lineage>
</organism>
<dbReference type="SUPFAM" id="SSF74853">
    <property type="entry name" value="Lamin A/C globular tail domain"/>
    <property type="match status" value="1"/>
</dbReference>
<reference evidence="6 7" key="1">
    <citation type="submission" date="2019-08" db="EMBL/GenBank/DDBJ databases">
        <title>Genome of Vicingus serpentipes NCIMB 15042.</title>
        <authorList>
            <person name="Bowman J.P."/>
        </authorList>
    </citation>
    <scope>NUCLEOTIDE SEQUENCE [LARGE SCALE GENOMIC DNA]</scope>
    <source>
        <strain evidence="6 7">NCIMB 15042</strain>
    </source>
</reference>
<dbReference type="Pfam" id="PF02368">
    <property type="entry name" value="Big_2"/>
    <property type="match status" value="4"/>
</dbReference>
<dbReference type="InterPro" id="IPR003410">
    <property type="entry name" value="HYR_dom"/>
</dbReference>
<dbReference type="PANTHER" id="PTHR46343:SF2">
    <property type="entry name" value="SUSHI_VON WILLEBRAND FACTOR TYPE A_EGF_PENTRAXIN DOMAIN-CONTAINING 1"/>
    <property type="match status" value="1"/>
</dbReference>
<evidence type="ECO:0000256" key="1">
    <source>
        <dbReference type="ARBA" id="ARBA00022729"/>
    </source>
</evidence>
<dbReference type="InterPro" id="IPR013320">
    <property type="entry name" value="ConA-like_dom_sf"/>
</dbReference>
<dbReference type="InterPro" id="IPR043555">
    <property type="entry name" value="SRPX-like"/>
</dbReference>
<evidence type="ECO:0000259" key="4">
    <source>
        <dbReference type="PROSITE" id="PS50825"/>
    </source>
</evidence>
<gene>
    <name evidence="6" type="ORF">FRY74_11040</name>
</gene>